<dbReference type="AlphaFoldDB" id="A0A9Q8WBD5"/>
<feature type="transmembrane region" description="Helical" evidence="11">
    <location>
        <begin position="119"/>
        <end position="140"/>
    </location>
</feature>
<sequence>MSGFGDFTNICHMAPLPLCASIGPITEVTSGVGIEPDCYARNIELANTIIFEGAASAMHIVSLLMTVVMILHIRGKFTAVGRKEILMFFYIYMLLSFISLCVDAGVVPPGSAPYPYFVSVQNGLSSALITCLLINGFVGFQLYEDGTFLSVWLLRVCSLVAFAICFLVSLATFKSWAGLGPTNTVGLFVVLYLLNAIELFVYVALQILLVVRTLQDRWPLGDIAFGIFFFVVGQVILYAVSTQICTAVSHYLDGLFFATICNLLGVMMVYKVCKLENLEMTAFTDPLLQYWDSITREDLEFSVGTRMNNWEVKELLPEEDRRATVYDNDPYNHADIEWAFSTAKFHDRSPDLADLQQIFFGHLCYFGNDDDLGIESEWRLGVKTVFTGRAASRDTADFEFLG</sequence>
<keyword evidence="4" id="KW-0813">Transport</keyword>
<evidence type="ECO:0000256" key="4">
    <source>
        <dbReference type="ARBA" id="ARBA00022448"/>
    </source>
</evidence>
<organism evidence="12 13">
    <name type="scientific">Colletotrichum lupini</name>
    <dbReference type="NCBI Taxonomy" id="145971"/>
    <lineage>
        <taxon>Eukaryota</taxon>
        <taxon>Fungi</taxon>
        <taxon>Dikarya</taxon>
        <taxon>Ascomycota</taxon>
        <taxon>Pezizomycotina</taxon>
        <taxon>Sordariomycetes</taxon>
        <taxon>Hypocreomycetidae</taxon>
        <taxon>Glomerellales</taxon>
        <taxon>Glomerellaceae</taxon>
        <taxon>Colletotrichum</taxon>
        <taxon>Colletotrichum acutatum species complex</taxon>
    </lineage>
</organism>
<feature type="transmembrane region" description="Helical" evidence="11">
    <location>
        <begin position="223"/>
        <end position="244"/>
    </location>
</feature>
<dbReference type="RefSeq" id="XP_049138627.1">
    <property type="nucleotide sequence ID" value="XM_049281484.1"/>
</dbReference>
<dbReference type="GO" id="GO:0005789">
    <property type="term" value="C:endoplasmic reticulum membrane"/>
    <property type="evidence" value="ECO:0007669"/>
    <property type="project" value="UniProtKB-SubCell"/>
</dbReference>
<dbReference type="GO" id="GO:0006457">
    <property type="term" value="P:protein folding"/>
    <property type="evidence" value="ECO:0007669"/>
    <property type="project" value="TreeGrafter"/>
</dbReference>
<feature type="transmembrane region" description="Helical" evidence="11">
    <location>
        <begin position="152"/>
        <end position="173"/>
    </location>
</feature>
<gene>
    <name evidence="12" type="ORF">CLUP02_02452</name>
</gene>
<evidence type="ECO:0000256" key="7">
    <source>
        <dbReference type="ARBA" id="ARBA00022927"/>
    </source>
</evidence>
<evidence type="ECO:0000256" key="11">
    <source>
        <dbReference type="SAM" id="Phobius"/>
    </source>
</evidence>
<name>A0A9Q8WBD5_9PEZI</name>
<keyword evidence="6" id="KW-0256">Endoplasmic reticulum</keyword>
<dbReference type="PANTHER" id="PTHR35329:SF2">
    <property type="entry name" value="CHITIN SYNTHASE EXPORT CHAPERONE"/>
    <property type="match status" value="1"/>
</dbReference>
<evidence type="ECO:0000256" key="9">
    <source>
        <dbReference type="ARBA" id="ARBA00023136"/>
    </source>
</evidence>
<protein>
    <recommendedName>
        <fullName evidence="3">Chitin synthase export chaperone</fullName>
    </recommendedName>
</protein>
<dbReference type="PANTHER" id="PTHR35329">
    <property type="entry name" value="CHITIN SYNTHASE EXPORT CHAPERONE"/>
    <property type="match status" value="1"/>
</dbReference>
<evidence type="ECO:0000313" key="12">
    <source>
        <dbReference type="EMBL" id="UQC76986.1"/>
    </source>
</evidence>
<proteinExistence type="inferred from homology"/>
<evidence type="ECO:0000313" key="13">
    <source>
        <dbReference type="Proteomes" id="UP000830671"/>
    </source>
</evidence>
<comment type="subcellular location">
    <subcellularLocation>
        <location evidence="1">Endoplasmic reticulum membrane</location>
        <topology evidence="1">Multi-pass membrane protein</topology>
    </subcellularLocation>
</comment>
<keyword evidence="5 11" id="KW-0812">Transmembrane</keyword>
<evidence type="ECO:0000256" key="6">
    <source>
        <dbReference type="ARBA" id="ARBA00022824"/>
    </source>
</evidence>
<dbReference type="GO" id="GO:0071555">
    <property type="term" value="P:cell wall organization"/>
    <property type="evidence" value="ECO:0007669"/>
    <property type="project" value="UniProtKB-KW"/>
</dbReference>
<keyword evidence="9 11" id="KW-0472">Membrane</keyword>
<evidence type="ECO:0000256" key="10">
    <source>
        <dbReference type="ARBA" id="ARBA00023316"/>
    </source>
</evidence>
<comment type="similarity">
    <text evidence="2">Belongs to the CHS7 family.</text>
</comment>
<evidence type="ECO:0000256" key="5">
    <source>
        <dbReference type="ARBA" id="ARBA00022692"/>
    </source>
</evidence>
<feature type="transmembrane region" description="Helical" evidence="11">
    <location>
        <begin position="250"/>
        <end position="270"/>
    </location>
</feature>
<keyword evidence="10" id="KW-0961">Cell wall biogenesis/degradation</keyword>
<keyword evidence="7" id="KW-0653">Protein transport</keyword>
<dbReference type="InterPro" id="IPR022057">
    <property type="entry name" value="Chs7"/>
</dbReference>
<dbReference type="Proteomes" id="UP000830671">
    <property type="component" value="Chromosome 2"/>
</dbReference>
<keyword evidence="8 11" id="KW-1133">Transmembrane helix</keyword>
<dbReference type="EMBL" id="CP019474">
    <property type="protein sequence ID" value="UQC76986.1"/>
    <property type="molecule type" value="Genomic_DNA"/>
</dbReference>
<dbReference type="Pfam" id="PF12271">
    <property type="entry name" value="Chs7"/>
    <property type="match status" value="1"/>
</dbReference>
<dbReference type="GO" id="GO:0051082">
    <property type="term" value="F:unfolded protein binding"/>
    <property type="evidence" value="ECO:0007669"/>
    <property type="project" value="TreeGrafter"/>
</dbReference>
<evidence type="ECO:0000256" key="3">
    <source>
        <dbReference type="ARBA" id="ARBA00018354"/>
    </source>
</evidence>
<evidence type="ECO:0000256" key="1">
    <source>
        <dbReference type="ARBA" id="ARBA00004477"/>
    </source>
</evidence>
<keyword evidence="13" id="KW-1185">Reference proteome</keyword>
<feature type="transmembrane region" description="Helical" evidence="11">
    <location>
        <begin position="185"/>
        <end position="211"/>
    </location>
</feature>
<reference evidence="12" key="1">
    <citation type="journal article" date="2021" name="Mol. Plant Microbe Interact.">
        <title>Complete Genome Sequence of the Plant-Pathogenic Fungus Colletotrichum lupini.</title>
        <authorList>
            <person name="Baroncelli R."/>
            <person name="Pensec F."/>
            <person name="Da Lio D."/>
            <person name="Boufleur T."/>
            <person name="Vicente I."/>
            <person name="Sarrocco S."/>
            <person name="Picot A."/>
            <person name="Baraldi E."/>
            <person name="Sukno S."/>
            <person name="Thon M."/>
            <person name="Le Floch G."/>
        </authorList>
    </citation>
    <scope>NUCLEOTIDE SEQUENCE</scope>
    <source>
        <strain evidence="12">IMI 504893</strain>
    </source>
</reference>
<feature type="transmembrane region" description="Helical" evidence="11">
    <location>
        <begin position="85"/>
        <end position="107"/>
    </location>
</feature>
<dbReference type="KEGG" id="clup:CLUP02_02452"/>
<evidence type="ECO:0000256" key="8">
    <source>
        <dbReference type="ARBA" id="ARBA00022989"/>
    </source>
</evidence>
<accession>A0A9Q8WBD5</accession>
<evidence type="ECO:0000256" key="2">
    <source>
        <dbReference type="ARBA" id="ARBA00009274"/>
    </source>
</evidence>
<dbReference type="GeneID" id="73336494"/>
<feature type="transmembrane region" description="Helical" evidence="11">
    <location>
        <begin position="49"/>
        <end position="73"/>
    </location>
</feature>
<dbReference type="GO" id="GO:0015031">
    <property type="term" value="P:protein transport"/>
    <property type="evidence" value="ECO:0007669"/>
    <property type="project" value="UniProtKB-KW"/>
</dbReference>